<keyword evidence="4 7" id="KW-0812">Transmembrane</keyword>
<evidence type="ECO:0000256" key="5">
    <source>
        <dbReference type="ARBA" id="ARBA00022989"/>
    </source>
</evidence>
<reference evidence="8 9" key="1">
    <citation type="submission" date="2021-07" db="EMBL/GenBank/DDBJ databases">
        <title>complete genome sequencing of Tessaracoccus sp.J1M15.</title>
        <authorList>
            <person name="Bae J.-W."/>
            <person name="Kim D.-y."/>
        </authorList>
    </citation>
    <scope>NUCLEOTIDE SEQUENCE [LARGE SCALE GENOMIC DNA]</scope>
    <source>
        <strain evidence="8 9">J1M15</strain>
    </source>
</reference>
<proteinExistence type="inferred from homology"/>
<sequence>MQTFLRVVRDIALLVARIVAGLTLVAHGWHRWQVSGLEAQVTILADAGLPAAQGLVVTTIAFELIGGVLLVFGLATPLIGLGMVVLNVTVILTVREHAGFYLTEGGWEYNAMQAAMGLVLLAHGSGRAGLDNLFIRPAGDPEPLIESEPAT</sequence>
<dbReference type="PANTHER" id="PTHR33452">
    <property type="entry name" value="OXIDOREDUCTASE CATD-RELATED"/>
    <property type="match status" value="1"/>
</dbReference>
<evidence type="ECO:0000256" key="4">
    <source>
        <dbReference type="ARBA" id="ARBA00022692"/>
    </source>
</evidence>
<evidence type="ECO:0000256" key="1">
    <source>
        <dbReference type="ARBA" id="ARBA00004651"/>
    </source>
</evidence>
<feature type="transmembrane region" description="Helical" evidence="7">
    <location>
        <begin position="64"/>
        <end position="92"/>
    </location>
</feature>
<keyword evidence="3" id="KW-1003">Cell membrane</keyword>
<evidence type="ECO:0000256" key="3">
    <source>
        <dbReference type="ARBA" id="ARBA00022475"/>
    </source>
</evidence>
<gene>
    <name evidence="8" type="ORF">KDB89_01685</name>
</gene>
<keyword evidence="9" id="KW-1185">Reference proteome</keyword>
<protein>
    <submittedName>
        <fullName evidence="8">DoxX family protein</fullName>
    </submittedName>
</protein>
<keyword evidence="6 7" id="KW-0472">Membrane</keyword>
<keyword evidence="5 7" id="KW-1133">Transmembrane helix</keyword>
<evidence type="ECO:0000256" key="2">
    <source>
        <dbReference type="ARBA" id="ARBA00006679"/>
    </source>
</evidence>
<dbReference type="RefSeq" id="WP_219082910.1">
    <property type="nucleotide sequence ID" value="NZ_CP079216.1"/>
</dbReference>
<comment type="similarity">
    <text evidence="2">Belongs to the DoxX family.</text>
</comment>
<dbReference type="Proteomes" id="UP000824504">
    <property type="component" value="Chromosome"/>
</dbReference>
<accession>A0ABX8SIK8</accession>
<dbReference type="Pfam" id="PF07681">
    <property type="entry name" value="DoxX"/>
    <property type="match status" value="1"/>
</dbReference>
<organism evidence="8 9">
    <name type="scientific">Tessaracoccus palaemonis</name>
    <dbReference type="NCBI Taxonomy" id="2829499"/>
    <lineage>
        <taxon>Bacteria</taxon>
        <taxon>Bacillati</taxon>
        <taxon>Actinomycetota</taxon>
        <taxon>Actinomycetes</taxon>
        <taxon>Propionibacteriales</taxon>
        <taxon>Propionibacteriaceae</taxon>
        <taxon>Tessaracoccus</taxon>
    </lineage>
</organism>
<dbReference type="InterPro" id="IPR051907">
    <property type="entry name" value="DoxX-like_oxidoreductase"/>
</dbReference>
<evidence type="ECO:0000313" key="9">
    <source>
        <dbReference type="Proteomes" id="UP000824504"/>
    </source>
</evidence>
<evidence type="ECO:0000313" key="8">
    <source>
        <dbReference type="EMBL" id="QXT63222.1"/>
    </source>
</evidence>
<evidence type="ECO:0000256" key="6">
    <source>
        <dbReference type="ARBA" id="ARBA00023136"/>
    </source>
</evidence>
<evidence type="ECO:0000256" key="7">
    <source>
        <dbReference type="SAM" id="Phobius"/>
    </source>
</evidence>
<dbReference type="PANTHER" id="PTHR33452:SF1">
    <property type="entry name" value="INNER MEMBRANE PROTEIN YPHA-RELATED"/>
    <property type="match status" value="1"/>
</dbReference>
<dbReference type="EMBL" id="CP079216">
    <property type="protein sequence ID" value="QXT63222.1"/>
    <property type="molecule type" value="Genomic_DNA"/>
</dbReference>
<dbReference type="InterPro" id="IPR032808">
    <property type="entry name" value="DoxX"/>
</dbReference>
<feature type="transmembrane region" description="Helical" evidence="7">
    <location>
        <begin position="12"/>
        <end position="29"/>
    </location>
</feature>
<name>A0ABX8SIK8_9ACTN</name>
<comment type="subcellular location">
    <subcellularLocation>
        <location evidence="1">Cell membrane</location>
        <topology evidence="1">Multi-pass membrane protein</topology>
    </subcellularLocation>
</comment>